<evidence type="ECO:0000256" key="10">
    <source>
        <dbReference type="SAM" id="Coils"/>
    </source>
</evidence>
<comment type="function">
    <text evidence="1">The complex LTO1:YAE1 may function as a target specific adapter that probably recruits apo-RPLI1 to the cytosolic iron-sulfur protein assembly (CIA) complex machinery. May be required for biogenesis of the large ribosomal subunit and initiation of translation.</text>
</comment>
<evidence type="ECO:0000313" key="12">
    <source>
        <dbReference type="EMBL" id="KAF2752312.1"/>
    </source>
</evidence>
<keyword evidence="13" id="KW-1185">Reference proteome</keyword>
<evidence type="ECO:0000256" key="3">
    <source>
        <dbReference type="ARBA" id="ARBA00004496"/>
    </source>
</evidence>
<dbReference type="GO" id="GO:0005634">
    <property type="term" value="C:nucleus"/>
    <property type="evidence" value="ECO:0007669"/>
    <property type="project" value="UniProtKB-SubCell"/>
</dbReference>
<feature type="non-terminal residue" evidence="12">
    <location>
        <position position="1"/>
    </location>
</feature>
<feature type="non-terminal residue" evidence="12">
    <location>
        <position position="173"/>
    </location>
</feature>
<evidence type="ECO:0000256" key="5">
    <source>
        <dbReference type="ARBA" id="ARBA00011427"/>
    </source>
</evidence>
<dbReference type="GO" id="GO:0005737">
    <property type="term" value="C:cytoplasm"/>
    <property type="evidence" value="ECO:0007669"/>
    <property type="project" value="UniProtKB-SubCell"/>
</dbReference>
<evidence type="ECO:0000256" key="2">
    <source>
        <dbReference type="ARBA" id="ARBA00004123"/>
    </source>
</evidence>
<evidence type="ECO:0000256" key="9">
    <source>
        <dbReference type="ARBA" id="ARBA00023242"/>
    </source>
</evidence>
<keyword evidence="9" id="KW-0539">Nucleus</keyword>
<dbReference type="InterPro" id="IPR019191">
    <property type="entry name" value="Essential_protein_Yae1_N"/>
</dbReference>
<evidence type="ECO:0000256" key="8">
    <source>
        <dbReference type="ARBA" id="ARBA00022490"/>
    </source>
</evidence>
<evidence type="ECO:0000256" key="6">
    <source>
        <dbReference type="ARBA" id="ARBA00017286"/>
    </source>
</evidence>
<dbReference type="AlphaFoldDB" id="A0A6A6VNW2"/>
<evidence type="ECO:0000256" key="4">
    <source>
        <dbReference type="ARBA" id="ARBA00007096"/>
    </source>
</evidence>
<comment type="subcellular location">
    <subcellularLocation>
        <location evidence="3">Cytoplasm</location>
    </subcellularLocation>
    <subcellularLocation>
        <location evidence="2">Nucleus</location>
    </subcellularLocation>
</comment>
<dbReference type="Proteomes" id="UP000799440">
    <property type="component" value="Unassembled WGS sequence"/>
</dbReference>
<feature type="coiled-coil region" evidence="10">
    <location>
        <begin position="85"/>
        <end position="123"/>
    </location>
</feature>
<name>A0A6A6VNW2_9PLEO</name>
<keyword evidence="10" id="KW-0175">Coiled coil</keyword>
<feature type="domain" description="Essential protein Yae1 N-terminal" evidence="11">
    <location>
        <begin position="44"/>
        <end position="81"/>
    </location>
</feature>
<dbReference type="OrthoDB" id="20086at2759"/>
<gene>
    <name evidence="12" type="ORF">M011DRAFT_391383</name>
</gene>
<dbReference type="Pfam" id="PF09811">
    <property type="entry name" value="Yae1_N"/>
    <property type="match status" value="1"/>
</dbReference>
<evidence type="ECO:0000256" key="1">
    <source>
        <dbReference type="ARBA" id="ARBA00003836"/>
    </source>
</evidence>
<evidence type="ECO:0000313" key="13">
    <source>
        <dbReference type="Proteomes" id="UP000799440"/>
    </source>
</evidence>
<dbReference type="PANTHER" id="PTHR18829:SF0">
    <property type="entry name" value="PROTEIN YAE1 HOMOLOG"/>
    <property type="match status" value="1"/>
</dbReference>
<accession>A0A6A6VNW2</accession>
<organism evidence="12 13">
    <name type="scientific">Sporormia fimetaria CBS 119925</name>
    <dbReference type="NCBI Taxonomy" id="1340428"/>
    <lineage>
        <taxon>Eukaryota</taxon>
        <taxon>Fungi</taxon>
        <taxon>Dikarya</taxon>
        <taxon>Ascomycota</taxon>
        <taxon>Pezizomycotina</taxon>
        <taxon>Dothideomycetes</taxon>
        <taxon>Pleosporomycetidae</taxon>
        <taxon>Pleosporales</taxon>
        <taxon>Sporormiaceae</taxon>
        <taxon>Sporormia</taxon>
    </lineage>
</organism>
<dbReference type="PANTHER" id="PTHR18829">
    <property type="entry name" value="PROTEIN YAE1 HOMOLOG"/>
    <property type="match status" value="1"/>
</dbReference>
<sequence length="173" mass="19402">NDIYGSSPTSPILSSQTTAHRFSQGHEILSDLPSRERTLNTDAYREGLSESKGKYVQEGFDEGFALGANIGQKVGYILGVLEEFAAAMEGHNEEAFEKVERMREQAEKELDIAELLGKDYVDEEGVFKWEVRGEKGEEPTLRDVADQHPVIKRWGETVTELARGWGVDLKKLD</sequence>
<comment type="subunit">
    <text evidence="5">May form a complex with LTO1.</text>
</comment>
<dbReference type="InterPro" id="IPR038881">
    <property type="entry name" value="Yae1-like"/>
</dbReference>
<evidence type="ECO:0000259" key="11">
    <source>
        <dbReference type="Pfam" id="PF09811"/>
    </source>
</evidence>
<protein>
    <recommendedName>
        <fullName evidence="7">Protein YAE1</fullName>
    </recommendedName>
    <alternativeName>
        <fullName evidence="6">Protein yae1</fullName>
    </alternativeName>
</protein>
<evidence type="ECO:0000256" key="7">
    <source>
        <dbReference type="ARBA" id="ARBA00018400"/>
    </source>
</evidence>
<dbReference type="EMBL" id="MU006561">
    <property type="protein sequence ID" value="KAF2752312.1"/>
    <property type="molecule type" value="Genomic_DNA"/>
</dbReference>
<proteinExistence type="inferred from homology"/>
<keyword evidence="8" id="KW-0963">Cytoplasm</keyword>
<comment type="similarity">
    <text evidence="4">Belongs to the YAE1 family.</text>
</comment>
<reference evidence="12" key="1">
    <citation type="journal article" date="2020" name="Stud. Mycol.">
        <title>101 Dothideomycetes genomes: a test case for predicting lifestyles and emergence of pathogens.</title>
        <authorList>
            <person name="Haridas S."/>
            <person name="Albert R."/>
            <person name="Binder M."/>
            <person name="Bloem J."/>
            <person name="Labutti K."/>
            <person name="Salamov A."/>
            <person name="Andreopoulos B."/>
            <person name="Baker S."/>
            <person name="Barry K."/>
            <person name="Bills G."/>
            <person name="Bluhm B."/>
            <person name="Cannon C."/>
            <person name="Castanera R."/>
            <person name="Culley D."/>
            <person name="Daum C."/>
            <person name="Ezra D."/>
            <person name="Gonzalez J."/>
            <person name="Henrissat B."/>
            <person name="Kuo A."/>
            <person name="Liang C."/>
            <person name="Lipzen A."/>
            <person name="Lutzoni F."/>
            <person name="Magnuson J."/>
            <person name="Mondo S."/>
            <person name="Nolan M."/>
            <person name="Ohm R."/>
            <person name="Pangilinan J."/>
            <person name="Park H.-J."/>
            <person name="Ramirez L."/>
            <person name="Alfaro M."/>
            <person name="Sun H."/>
            <person name="Tritt A."/>
            <person name="Yoshinaga Y."/>
            <person name="Zwiers L.-H."/>
            <person name="Turgeon B."/>
            <person name="Goodwin S."/>
            <person name="Spatafora J."/>
            <person name="Crous P."/>
            <person name="Grigoriev I."/>
        </authorList>
    </citation>
    <scope>NUCLEOTIDE SEQUENCE</scope>
    <source>
        <strain evidence="12">CBS 119925</strain>
    </source>
</reference>